<dbReference type="Gene3D" id="2.10.10.10">
    <property type="entry name" value="Fibronectin, type II, collagen-binding"/>
    <property type="match status" value="1"/>
</dbReference>
<evidence type="ECO:0000256" key="1">
    <source>
        <dbReference type="ARBA" id="ARBA00004308"/>
    </source>
</evidence>
<dbReference type="SMART" id="SM00059">
    <property type="entry name" value="FN2"/>
    <property type="match status" value="1"/>
</dbReference>
<feature type="compositionally biased region" description="Basic and acidic residues" evidence="10">
    <location>
        <begin position="667"/>
        <end position="685"/>
    </location>
</feature>
<proteinExistence type="predicted"/>
<evidence type="ECO:0000256" key="11">
    <source>
        <dbReference type="SAM" id="Phobius"/>
    </source>
</evidence>
<sequence>MIRKSDCLYVFEWATPVVCPDSVTTDGCTLRDAQLQYTFNLSPLTGHVYPVRSGSGTYNINVCGSVTDSDCKDSAVCLVSPSSKASFGNSKAMEMDYKHEDEAVAMHYGGGDPCPPVTAEGDVCVFPFNFMKKSYSQCTVEGRTDGRLWCSTTSDYDKDKKWGFCQEVKRKRQSTILFTCDHLVGLGTPKLLSETEGCSATFRWPTSAVCPPRKMECKLVHQHKTYDLRNLSSLTVPWKFSHAGDSYFINLCQGIHGSLTNCPEGATVCRKRGGATQALGQVHTQTMGFRDGKIVVNYTKGDAACGNSLPAKTIIQLTCGNTVGSPKLVRVDEEMCEFWLEWETQAACAVKPQEVEMVNGTILVPDTGNHFSLGALYYSFHQASGDIRPNGDKYMYDIQLSGITNSNSSQCLGANICQVKVNQNYQRKIGLSNKAKYFIKGGNLDVLIPSQSKCGRDQSRTYLFVWHTSTVCELITEVDSSHGIDDGGEEHSLSGRSRAVGAVLSVLLVVLTACLVILLLHKRERRELVIQKVAGCCRRGNNVSYKYSKVNTEEEGGEEEMEWLMEEIEPPDSSTHFARKEAQENGHITTKPVNADALRSFPLDEQDSEDEVLTVPGVRVQMGRPAPQRPRRALLGEESDEDLVGLLEESERRSRPKRKERPHRKRPDVPDRSFHDDSDEDLLRV</sequence>
<evidence type="ECO:0000313" key="14">
    <source>
        <dbReference type="EMBL" id="KAJ8396207.1"/>
    </source>
</evidence>
<name>A0AAD7WGK5_9TELE</name>
<dbReference type="Pfam" id="PF00040">
    <property type="entry name" value="fn2"/>
    <property type="match status" value="1"/>
</dbReference>
<keyword evidence="5" id="KW-0677">Repeat</keyword>
<keyword evidence="4" id="KW-0732">Signal</keyword>
<dbReference type="GO" id="GO:0000139">
    <property type="term" value="C:Golgi membrane"/>
    <property type="evidence" value="ECO:0007669"/>
    <property type="project" value="UniProtKB-SubCell"/>
</dbReference>
<keyword evidence="2" id="KW-0813">Transport</keyword>
<dbReference type="PROSITE" id="PS51092">
    <property type="entry name" value="FN2_2"/>
    <property type="match status" value="1"/>
</dbReference>
<feature type="compositionally biased region" description="Basic residues" evidence="10">
    <location>
        <begin position="654"/>
        <end position="666"/>
    </location>
</feature>
<dbReference type="CDD" id="cd00062">
    <property type="entry name" value="FN2"/>
    <property type="match status" value="1"/>
</dbReference>
<evidence type="ECO:0000313" key="15">
    <source>
        <dbReference type="Proteomes" id="UP001221898"/>
    </source>
</evidence>
<keyword evidence="6 11" id="KW-1133">Transmembrane helix</keyword>
<reference evidence="14" key="1">
    <citation type="journal article" date="2023" name="Science">
        <title>Genome structures resolve the early diversification of teleost fishes.</title>
        <authorList>
            <person name="Parey E."/>
            <person name="Louis A."/>
            <person name="Montfort J."/>
            <person name="Bouchez O."/>
            <person name="Roques C."/>
            <person name="Iampietro C."/>
            <person name="Lluch J."/>
            <person name="Castinel A."/>
            <person name="Donnadieu C."/>
            <person name="Desvignes T."/>
            <person name="Floi Bucao C."/>
            <person name="Jouanno E."/>
            <person name="Wen M."/>
            <person name="Mejri S."/>
            <person name="Dirks R."/>
            <person name="Jansen H."/>
            <person name="Henkel C."/>
            <person name="Chen W.J."/>
            <person name="Zahm M."/>
            <person name="Cabau C."/>
            <person name="Klopp C."/>
            <person name="Thompson A.W."/>
            <person name="Robinson-Rechavi M."/>
            <person name="Braasch I."/>
            <person name="Lecointre G."/>
            <person name="Bobe J."/>
            <person name="Postlethwait J.H."/>
            <person name="Berthelot C."/>
            <person name="Roest Crollius H."/>
            <person name="Guiguen Y."/>
        </authorList>
    </citation>
    <scope>NUCLEOTIDE SEQUENCE</scope>
    <source>
        <strain evidence="14">NC1722</strain>
    </source>
</reference>
<evidence type="ECO:0000259" key="13">
    <source>
        <dbReference type="PROSITE" id="PS51914"/>
    </source>
</evidence>
<keyword evidence="3 11" id="KW-0812">Transmembrane</keyword>
<dbReference type="Gene3D" id="2.70.130.10">
    <property type="entry name" value="Mannose-6-phosphate receptor binding domain"/>
    <property type="match status" value="3"/>
</dbReference>
<dbReference type="PRINTS" id="PR00013">
    <property type="entry name" value="FNTYPEII"/>
</dbReference>
<dbReference type="GO" id="GO:0005537">
    <property type="term" value="F:D-mannose binding"/>
    <property type="evidence" value="ECO:0007669"/>
    <property type="project" value="InterPro"/>
</dbReference>
<dbReference type="PANTHER" id="PTHR15071:SF0">
    <property type="entry name" value="MANNOSE 6-PHOSPHATE RECEPTOR-LIKE PROTEIN 1"/>
    <property type="match status" value="1"/>
</dbReference>
<evidence type="ECO:0000256" key="7">
    <source>
        <dbReference type="ARBA" id="ARBA00023136"/>
    </source>
</evidence>
<accession>A0AAD7WGK5</accession>
<dbReference type="InterPro" id="IPR009011">
    <property type="entry name" value="Man6P_isomerase_rcpt-bd_dom_sf"/>
</dbReference>
<feature type="transmembrane region" description="Helical" evidence="11">
    <location>
        <begin position="499"/>
        <end position="520"/>
    </location>
</feature>
<keyword evidence="15" id="KW-1185">Reference proteome</keyword>
<dbReference type="InterPro" id="IPR000562">
    <property type="entry name" value="FN_type2_dom"/>
</dbReference>
<dbReference type="InterPro" id="IPR044865">
    <property type="entry name" value="MRH_dom"/>
</dbReference>
<keyword evidence="8 9" id="KW-1015">Disulfide bond</keyword>
<evidence type="ECO:0000256" key="5">
    <source>
        <dbReference type="ARBA" id="ARBA00022737"/>
    </source>
</evidence>
<feature type="disulfide bond" evidence="9">
    <location>
        <begin position="124"/>
        <end position="150"/>
    </location>
</feature>
<keyword evidence="7 11" id="KW-0472">Membrane</keyword>
<dbReference type="GO" id="GO:0007041">
    <property type="term" value="P:lysosomal transport"/>
    <property type="evidence" value="ECO:0007669"/>
    <property type="project" value="InterPro"/>
</dbReference>
<dbReference type="SMART" id="SM01404">
    <property type="entry name" value="CIMR"/>
    <property type="match status" value="3"/>
</dbReference>
<dbReference type="FunFam" id="2.70.130.10:FF:000013">
    <property type="entry name" value="Insulin-like growth factor 2 receptor"/>
    <property type="match status" value="1"/>
</dbReference>
<feature type="domain" description="MRH" evidence="13">
    <location>
        <begin position="215"/>
        <end position="350"/>
    </location>
</feature>
<dbReference type="GO" id="GO:0038023">
    <property type="term" value="F:signaling receptor activity"/>
    <property type="evidence" value="ECO:0007669"/>
    <property type="project" value="InterPro"/>
</dbReference>
<gene>
    <name evidence="14" type="ORF">AAFF_G00020740</name>
</gene>
<dbReference type="PROSITE" id="PS00023">
    <property type="entry name" value="FN2_1"/>
    <property type="match status" value="1"/>
</dbReference>
<evidence type="ECO:0000256" key="2">
    <source>
        <dbReference type="ARBA" id="ARBA00022448"/>
    </source>
</evidence>
<comment type="caution">
    <text evidence="14">The sequence shown here is derived from an EMBL/GenBank/DDBJ whole genome shotgun (WGS) entry which is preliminary data.</text>
</comment>
<evidence type="ECO:0000259" key="12">
    <source>
        <dbReference type="PROSITE" id="PS51092"/>
    </source>
</evidence>
<organism evidence="14 15">
    <name type="scientific">Aldrovandia affinis</name>
    <dbReference type="NCBI Taxonomy" id="143900"/>
    <lineage>
        <taxon>Eukaryota</taxon>
        <taxon>Metazoa</taxon>
        <taxon>Chordata</taxon>
        <taxon>Craniata</taxon>
        <taxon>Vertebrata</taxon>
        <taxon>Euteleostomi</taxon>
        <taxon>Actinopterygii</taxon>
        <taxon>Neopterygii</taxon>
        <taxon>Teleostei</taxon>
        <taxon>Notacanthiformes</taxon>
        <taxon>Halosauridae</taxon>
        <taxon>Aldrovandia</taxon>
    </lineage>
</organism>
<dbReference type="SUPFAM" id="SSF50911">
    <property type="entry name" value="Mannose 6-phosphate receptor domain"/>
    <property type="match status" value="3"/>
</dbReference>
<dbReference type="InterPro" id="IPR000479">
    <property type="entry name" value="CIMR_rpt"/>
</dbReference>
<dbReference type="InterPro" id="IPR013806">
    <property type="entry name" value="Kringle-like"/>
</dbReference>
<evidence type="ECO:0000256" key="10">
    <source>
        <dbReference type="SAM" id="MobiDB-lite"/>
    </source>
</evidence>
<dbReference type="EMBL" id="JAINUG010000108">
    <property type="protein sequence ID" value="KAJ8396207.1"/>
    <property type="molecule type" value="Genomic_DNA"/>
</dbReference>
<dbReference type="PROSITE" id="PS51914">
    <property type="entry name" value="MRH"/>
    <property type="match status" value="2"/>
</dbReference>
<dbReference type="FunFam" id="2.10.10.10:FF:000001">
    <property type="entry name" value="Fibronectin 1a isoform 1"/>
    <property type="match status" value="1"/>
</dbReference>
<dbReference type="AlphaFoldDB" id="A0AAD7WGK5"/>
<dbReference type="Proteomes" id="UP001221898">
    <property type="component" value="Unassembled WGS sequence"/>
</dbReference>
<feature type="region of interest" description="Disordered" evidence="10">
    <location>
        <begin position="622"/>
        <end position="685"/>
    </location>
</feature>
<evidence type="ECO:0000256" key="4">
    <source>
        <dbReference type="ARBA" id="ARBA00022729"/>
    </source>
</evidence>
<dbReference type="InterPro" id="IPR036943">
    <property type="entry name" value="FN_type2_sf"/>
</dbReference>
<feature type="disulfide bond" evidence="9">
    <location>
        <begin position="138"/>
        <end position="165"/>
    </location>
</feature>
<feature type="domain" description="MRH" evidence="13">
    <location>
        <begin position="26"/>
        <end position="212"/>
    </location>
</feature>
<protein>
    <submittedName>
        <fullName evidence="14">Uncharacterized protein</fullName>
    </submittedName>
</protein>
<dbReference type="PANTHER" id="PTHR15071">
    <property type="entry name" value="MANNOSE-6-PHOSPHATE RECEPTOR FAMILY MEMBER"/>
    <property type="match status" value="1"/>
</dbReference>
<evidence type="ECO:0000256" key="6">
    <source>
        <dbReference type="ARBA" id="ARBA00022989"/>
    </source>
</evidence>
<dbReference type="SUPFAM" id="SSF57440">
    <property type="entry name" value="Kringle-like"/>
    <property type="match status" value="1"/>
</dbReference>
<comment type="subcellular location">
    <subcellularLocation>
        <location evidence="1">Endomembrane system</location>
    </subcellularLocation>
</comment>
<feature type="domain" description="Fibronectin type-II" evidence="12">
    <location>
        <begin position="119"/>
        <end position="167"/>
    </location>
</feature>
<dbReference type="Pfam" id="PF00878">
    <property type="entry name" value="CIMR"/>
    <property type="match status" value="3"/>
</dbReference>
<dbReference type="GO" id="GO:0010008">
    <property type="term" value="C:endosome membrane"/>
    <property type="evidence" value="ECO:0007669"/>
    <property type="project" value="UniProtKB-SubCell"/>
</dbReference>
<evidence type="ECO:0000256" key="3">
    <source>
        <dbReference type="ARBA" id="ARBA00022692"/>
    </source>
</evidence>
<evidence type="ECO:0000256" key="9">
    <source>
        <dbReference type="PROSITE-ProRule" id="PRU00479"/>
    </source>
</evidence>
<evidence type="ECO:0000256" key="8">
    <source>
        <dbReference type="ARBA" id="ARBA00023157"/>
    </source>
</evidence>